<reference evidence="2 3" key="1">
    <citation type="submission" date="2012-11" db="EMBL/GenBank/DDBJ databases">
        <title>Whole genome sequence of Acidisphaera rubrifaciens HS-AP3.</title>
        <authorList>
            <person name="Azuma Y."/>
            <person name="Higashiura N."/>
            <person name="Hirakawa H."/>
            <person name="Matsushita K."/>
        </authorList>
    </citation>
    <scope>NUCLEOTIDE SEQUENCE [LARGE SCALE GENOMIC DNA]</scope>
    <source>
        <strain evidence="2 3">HS-AP3</strain>
    </source>
</reference>
<dbReference type="EMBL" id="BANB01000961">
    <property type="protein sequence ID" value="GAN78502.1"/>
    <property type="molecule type" value="Genomic_DNA"/>
</dbReference>
<name>A0A0D6PA07_9PROT</name>
<dbReference type="Gene3D" id="3.40.50.980">
    <property type="match status" value="1"/>
</dbReference>
<comment type="caution">
    <text evidence="2">The sequence shown here is derived from an EMBL/GenBank/DDBJ whole genome shotgun (WGS) entry which is preliminary data.</text>
</comment>
<feature type="domain" description="AMP-dependent synthetase/ligase" evidence="1">
    <location>
        <begin position="11"/>
        <end position="120"/>
    </location>
</feature>
<dbReference type="PANTHER" id="PTHR43767:SF12">
    <property type="entry name" value="AMP-DEPENDENT SYNTHETASE AND LIGASE"/>
    <property type="match status" value="1"/>
</dbReference>
<dbReference type="OrthoDB" id="9803968at2"/>
<dbReference type="InterPro" id="IPR050237">
    <property type="entry name" value="ATP-dep_AMP-bd_enzyme"/>
</dbReference>
<dbReference type="SUPFAM" id="SSF56801">
    <property type="entry name" value="Acetyl-CoA synthetase-like"/>
    <property type="match status" value="1"/>
</dbReference>
<evidence type="ECO:0000313" key="3">
    <source>
        <dbReference type="Proteomes" id="UP000032680"/>
    </source>
</evidence>
<dbReference type="GO" id="GO:0016874">
    <property type="term" value="F:ligase activity"/>
    <property type="evidence" value="ECO:0007669"/>
    <property type="project" value="UniProtKB-KW"/>
</dbReference>
<evidence type="ECO:0000259" key="1">
    <source>
        <dbReference type="Pfam" id="PF00501"/>
    </source>
</evidence>
<proteinExistence type="predicted"/>
<keyword evidence="2" id="KW-0436">Ligase</keyword>
<protein>
    <submittedName>
        <fullName evidence="2">AMP-dependent synthetase and ligase</fullName>
    </submittedName>
</protein>
<dbReference type="PANTHER" id="PTHR43767">
    <property type="entry name" value="LONG-CHAIN-FATTY-ACID--COA LIGASE"/>
    <property type="match status" value="1"/>
</dbReference>
<evidence type="ECO:0000313" key="2">
    <source>
        <dbReference type="EMBL" id="GAN78502.1"/>
    </source>
</evidence>
<dbReference type="AlphaFoldDB" id="A0A0D6PA07"/>
<gene>
    <name evidence="2" type="ORF">Asru_0966_04</name>
</gene>
<dbReference type="RefSeq" id="WP_048863271.1">
    <property type="nucleotide sequence ID" value="NZ_BANB01000961.1"/>
</dbReference>
<organism evidence="2 3">
    <name type="scientific">Acidisphaera rubrifaciens HS-AP3</name>
    <dbReference type="NCBI Taxonomy" id="1231350"/>
    <lineage>
        <taxon>Bacteria</taxon>
        <taxon>Pseudomonadati</taxon>
        <taxon>Pseudomonadota</taxon>
        <taxon>Alphaproteobacteria</taxon>
        <taxon>Acetobacterales</taxon>
        <taxon>Acetobacteraceae</taxon>
        <taxon>Acidisphaera</taxon>
    </lineage>
</organism>
<accession>A0A0D6PA07</accession>
<keyword evidence="3" id="KW-1185">Reference proteome</keyword>
<sequence>MLDLGRSFLGSVARDPAALAIVDGEVRLTYAAWLRHVSAVVAGLDDLGLRPGDHLLTLLQNRWEAATLYWACQLAGIIITPLNWRATADEVDYVATDAGARAVVYEQASADALAASACARSLPRVVIGDAAPPGAC</sequence>
<dbReference type="Proteomes" id="UP000032680">
    <property type="component" value="Unassembled WGS sequence"/>
</dbReference>
<dbReference type="Pfam" id="PF00501">
    <property type="entry name" value="AMP-binding"/>
    <property type="match status" value="1"/>
</dbReference>
<dbReference type="InterPro" id="IPR000873">
    <property type="entry name" value="AMP-dep_synth/lig_dom"/>
</dbReference>